<organism evidence="1 2">
    <name type="scientific">Sulfurirhabdus autotrophica</name>
    <dbReference type="NCBI Taxonomy" id="1706046"/>
    <lineage>
        <taxon>Bacteria</taxon>
        <taxon>Pseudomonadati</taxon>
        <taxon>Pseudomonadota</taxon>
        <taxon>Betaproteobacteria</taxon>
        <taxon>Nitrosomonadales</taxon>
        <taxon>Sulfuricellaceae</taxon>
        <taxon>Sulfurirhabdus</taxon>
    </lineage>
</organism>
<accession>A0A4R3YBA0</accession>
<evidence type="ECO:0000313" key="2">
    <source>
        <dbReference type="Proteomes" id="UP000295367"/>
    </source>
</evidence>
<proteinExistence type="predicted"/>
<protein>
    <submittedName>
        <fullName evidence="1">Uncharacterized protein</fullName>
    </submittedName>
</protein>
<dbReference type="RefSeq" id="WP_124945965.1">
    <property type="nucleotide sequence ID" value="NZ_BHVT01000020.1"/>
</dbReference>
<sequence>MNHYHVSFVDNEGTFYSASVETPLDLFTTAGIDEMAMELGDRLDQDEPVAIINIIPLKS</sequence>
<dbReference type="OrthoDB" id="9881213at2"/>
<dbReference type="EMBL" id="SMCO01000003">
    <property type="protein sequence ID" value="TCV89001.1"/>
    <property type="molecule type" value="Genomic_DNA"/>
</dbReference>
<dbReference type="AlphaFoldDB" id="A0A4R3YBA0"/>
<keyword evidence="2" id="KW-1185">Reference proteome</keyword>
<gene>
    <name evidence="1" type="ORF">EDC63_10373</name>
</gene>
<evidence type="ECO:0000313" key="1">
    <source>
        <dbReference type="EMBL" id="TCV89001.1"/>
    </source>
</evidence>
<comment type="caution">
    <text evidence="1">The sequence shown here is derived from an EMBL/GenBank/DDBJ whole genome shotgun (WGS) entry which is preliminary data.</text>
</comment>
<reference evidence="1 2" key="1">
    <citation type="submission" date="2019-03" db="EMBL/GenBank/DDBJ databases">
        <title>Genomic Encyclopedia of Type Strains, Phase IV (KMG-IV): sequencing the most valuable type-strain genomes for metagenomic binning, comparative biology and taxonomic classification.</title>
        <authorList>
            <person name="Goeker M."/>
        </authorList>
    </citation>
    <scope>NUCLEOTIDE SEQUENCE [LARGE SCALE GENOMIC DNA]</scope>
    <source>
        <strain evidence="1 2">DSM 100309</strain>
    </source>
</reference>
<dbReference type="Proteomes" id="UP000295367">
    <property type="component" value="Unassembled WGS sequence"/>
</dbReference>
<name>A0A4R3YBA0_9PROT</name>